<keyword evidence="5" id="KW-0547">Nucleotide-binding</keyword>
<dbReference type="STRING" id="68775.A0A5C3LEP4"/>
<feature type="transmembrane region" description="Helical" evidence="11">
    <location>
        <begin position="68"/>
        <end position="86"/>
    </location>
</feature>
<name>A0A5C3LEP4_9AGAR</name>
<organism evidence="13 14">
    <name type="scientific">Crucibulum laeve</name>
    <dbReference type="NCBI Taxonomy" id="68775"/>
    <lineage>
        <taxon>Eukaryota</taxon>
        <taxon>Fungi</taxon>
        <taxon>Dikarya</taxon>
        <taxon>Basidiomycota</taxon>
        <taxon>Agaricomycotina</taxon>
        <taxon>Agaricomycetes</taxon>
        <taxon>Agaricomycetidae</taxon>
        <taxon>Agaricales</taxon>
        <taxon>Agaricineae</taxon>
        <taxon>Nidulariaceae</taxon>
        <taxon>Crucibulum</taxon>
    </lineage>
</organism>
<reference evidence="13 14" key="1">
    <citation type="journal article" date="2019" name="Nat. Ecol. Evol.">
        <title>Megaphylogeny resolves global patterns of mushroom evolution.</title>
        <authorList>
            <person name="Varga T."/>
            <person name="Krizsan K."/>
            <person name="Foldi C."/>
            <person name="Dima B."/>
            <person name="Sanchez-Garcia M."/>
            <person name="Sanchez-Ramirez S."/>
            <person name="Szollosi G.J."/>
            <person name="Szarkandi J.G."/>
            <person name="Papp V."/>
            <person name="Albert L."/>
            <person name="Andreopoulos W."/>
            <person name="Angelini C."/>
            <person name="Antonin V."/>
            <person name="Barry K.W."/>
            <person name="Bougher N.L."/>
            <person name="Buchanan P."/>
            <person name="Buyck B."/>
            <person name="Bense V."/>
            <person name="Catcheside P."/>
            <person name="Chovatia M."/>
            <person name="Cooper J."/>
            <person name="Damon W."/>
            <person name="Desjardin D."/>
            <person name="Finy P."/>
            <person name="Geml J."/>
            <person name="Haridas S."/>
            <person name="Hughes K."/>
            <person name="Justo A."/>
            <person name="Karasinski D."/>
            <person name="Kautmanova I."/>
            <person name="Kiss B."/>
            <person name="Kocsube S."/>
            <person name="Kotiranta H."/>
            <person name="LaButti K.M."/>
            <person name="Lechner B.E."/>
            <person name="Liimatainen K."/>
            <person name="Lipzen A."/>
            <person name="Lukacs Z."/>
            <person name="Mihaltcheva S."/>
            <person name="Morgado L.N."/>
            <person name="Niskanen T."/>
            <person name="Noordeloos M.E."/>
            <person name="Ohm R.A."/>
            <person name="Ortiz-Santana B."/>
            <person name="Ovrebo C."/>
            <person name="Racz N."/>
            <person name="Riley R."/>
            <person name="Savchenko A."/>
            <person name="Shiryaev A."/>
            <person name="Soop K."/>
            <person name="Spirin V."/>
            <person name="Szebenyi C."/>
            <person name="Tomsovsky M."/>
            <person name="Tulloss R.E."/>
            <person name="Uehling J."/>
            <person name="Grigoriev I.V."/>
            <person name="Vagvolgyi C."/>
            <person name="Papp T."/>
            <person name="Martin F.M."/>
            <person name="Miettinen O."/>
            <person name="Hibbett D.S."/>
            <person name="Nagy L.G."/>
        </authorList>
    </citation>
    <scope>NUCLEOTIDE SEQUENCE [LARGE SCALE GENOMIC DNA]</scope>
    <source>
        <strain evidence="13 14">CBS 166.37</strain>
    </source>
</reference>
<evidence type="ECO:0000256" key="10">
    <source>
        <dbReference type="ARBA" id="ARBA00023180"/>
    </source>
</evidence>
<evidence type="ECO:0000256" key="6">
    <source>
        <dbReference type="ARBA" id="ARBA00022840"/>
    </source>
</evidence>
<dbReference type="GO" id="GO:0005524">
    <property type="term" value="F:ATP binding"/>
    <property type="evidence" value="ECO:0007669"/>
    <property type="project" value="UniProtKB-KW"/>
</dbReference>
<keyword evidence="4" id="KW-0677">Repeat</keyword>
<dbReference type="SMART" id="SM00382">
    <property type="entry name" value="AAA"/>
    <property type="match status" value="1"/>
</dbReference>
<dbReference type="GO" id="GO:0016887">
    <property type="term" value="F:ATP hydrolysis activity"/>
    <property type="evidence" value="ECO:0007669"/>
    <property type="project" value="InterPro"/>
</dbReference>
<keyword evidence="14" id="KW-1185">Reference proteome</keyword>
<dbReference type="InterPro" id="IPR036640">
    <property type="entry name" value="ABC1_TM_sf"/>
</dbReference>
<comment type="subcellular location">
    <subcellularLocation>
        <location evidence="1">Membrane</location>
        <topology evidence="1">Multi-pass membrane protein</topology>
    </subcellularLocation>
</comment>
<protein>
    <submittedName>
        <fullName evidence="13">P-loop containing nucleoside triphosphate hydrolase protein</fullName>
    </submittedName>
</protein>
<dbReference type="InterPro" id="IPR027417">
    <property type="entry name" value="P-loop_NTPase"/>
</dbReference>
<dbReference type="Gene3D" id="3.40.50.300">
    <property type="entry name" value="P-loop containing nucleotide triphosphate hydrolases"/>
    <property type="match status" value="1"/>
</dbReference>
<dbReference type="OrthoDB" id="6500128at2759"/>
<sequence>MAFEKIFQMQFDTAANKALTTGVRGAFVEGCTYGVASGLIYVAEALLFYVGAVLIARGTYTYLQMVEVLNLVVFSVTIGSQLMAFTEKIAKSVQATSDLNKLMQLDTNTDESRGVLRPTLEGNITFNHVRFTYPERPEAPVLKDVNLKIEDGECVAIVGSSGSGKSTIAGLLQRLYEPDSGSIAIGLNELRSTEVHHLRDHVSVVSQHPNLFDATIAENIRYGNKAVSAIDIRRAAKAANVHEFIMSLPHGYDTMVGENASLISGGQAQRLQIARALARPSKILILDECTSALDPENQAAVLEAIYNAKFGRTTVMVTHKLQVMRMCDRILVVHDGQVAEQGTYEELMRLKGVFADLANGGEWVSE</sequence>
<evidence type="ECO:0000256" key="7">
    <source>
        <dbReference type="ARBA" id="ARBA00022967"/>
    </source>
</evidence>
<accession>A0A5C3LEP4</accession>
<dbReference type="Gene3D" id="1.20.1560.10">
    <property type="entry name" value="ABC transporter type 1, transmembrane domain"/>
    <property type="match status" value="1"/>
</dbReference>
<keyword evidence="9 11" id="KW-0472">Membrane</keyword>
<proteinExistence type="predicted"/>
<dbReference type="GO" id="GO:0042626">
    <property type="term" value="F:ATPase-coupled transmembrane transporter activity"/>
    <property type="evidence" value="ECO:0007669"/>
    <property type="project" value="TreeGrafter"/>
</dbReference>
<keyword evidence="3 11" id="KW-0812">Transmembrane</keyword>
<dbReference type="PROSITE" id="PS00211">
    <property type="entry name" value="ABC_TRANSPORTER_1"/>
    <property type="match status" value="1"/>
</dbReference>
<keyword evidence="10" id="KW-0325">Glycoprotein</keyword>
<evidence type="ECO:0000256" key="3">
    <source>
        <dbReference type="ARBA" id="ARBA00022692"/>
    </source>
</evidence>
<dbReference type="AlphaFoldDB" id="A0A5C3LEP4"/>
<dbReference type="Proteomes" id="UP000308652">
    <property type="component" value="Unassembled WGS sequence"/>
</dbReference>
<evidence type="ECO:0000256" key="1">
    <source>
        <dbReference type="ARBA" id="ARBA00004141"/>
    </source>
</evidence>
<dbReference type="PANTHER" id="PTHR24221:SF581">
    <property type="entry name" value="P-LOOP CONTAINING NUCLEOSIDE TRIPHOSPHATE HYDROLASE PROTEIN"/>
    <property type="match status" value="1"/>
</dbReference>
<dbReference type="SUPFAM" id="SSF90123">
    <property type="entry name" value="ABC transporter transmembrane region"/>
    <property type="match status" value="1"/>
</dbReference>
<dbReference type="InterPro" id="IPR039421">
    <property type="entry name" value="Type_1_exporter"/>
</dbReference>
<dbReference type="InterPro" id="IPR017871">
    <property type="entry name" value="ABC_transporter-like_CS"/>
</dbReference>
<evidence type="ECO:0000313" key="13">
    <source>
        <dbReference type="EMBL" id="TFK31220.1"/>
    </source>
</evidence>
<dbReference type="EMBL" id="ML213819">
    <property type="protein sequence ID" value="TFK31220.1"/>
    <property type="molecule type" value="Genomic_DNA"/>
</dbReference>
<evidence type="ECO:0000256" key="5">
    <source>
        <dbReference type="ARBA" id="ARBA00022741"/>
    </source>
</evidence>
<evidence type="ECO:0000259" key="12">
    <source>
        <dbReference type="PROSITE" id="PS50893"/>
    </source>
</evidence>
<dbReference type="InterPro" id="IPR003439">
    <property type="entry name" value="ABC_transporter-like_ATP-bd"/>
</dbReference>
<evidence type="ECO:0000313" key="14">
    <source>
        <dbReference type="Proteomes" id="UP000308652"/>
    </source>
</evidence>
<feature type="transmembrane region" description="Helical" evidence="11">
    <location>
        <begin position="33"/>
        <end position="56"/>
    </location>
</feature>
<dbReference type="PANTHER" id="PTHR24221">
    <property type="entry name" value="ATP-BINDING CASSETTE SUB-FAMILY B"/>
    <property type="match status" value="1"/>
</dbReference>
<dbReference type="SUPFAM" id="SSF52540">
    <property type="entry name" value="P-loop containing nucleoside triphosphate hydrolases"/>
    <property type="match status" value="1"/>
</dbReference>
<keyword evidence="2" id="KW-0813">Transport</keyword>
<keyword evidence="13" id="KW-0378">Hydrolase</keyword>
<evidence type="ECO:0000256" key="4">
    <source>
        <dbReference type="ARBA" id="ARBA00022737"/>
    </source>
</evidence>
<keyword evidence="8 11" id="KW-1133">Transmembrane helix</keyword>
<keyword evidence="6" id="KW-0067">ATP-binding</keyword>
<gene>
    <name evidence="13" type="ORF">BDQ12DRAFT_619276</name>
</gene>
<evidence type="ECO:0000256" key="8">
    <source>
        <dbReference type="ARBA" id="ARBA00022989"/>
    </source>
</evidence>
<evidence type="ECO:0000256" key="9">
    <source>
        <dbReference type="ARBA" id="ARBA00023136"/>
    </source>
</evidence>
<dbReference type="FunFam" id="3.40.50.300:FF:000479">
    <property type="entry name" value="Multidrug resistance protein 1A"/>
    <property type="match status" value="1"/>
</dbReference>
<evidence type="ECO:0000256" key="2">
    <source>
        <dbReference type="ARBA" id="ARBA00022448"/>
    </source>
</evidence>
<dbReference type="GO" id="GO:0016020">
    <property type="term" value="C:membrane"/>
    <property type="evidence" value="ECO:0007669"/>
    <property type="project" value="UniProtKB-SubCell"/>
</dbReference>
<dbReference type="PROSITE" id="PS50893">
    <property type="entry name" value="ABC_TRANSPORTER_2"/>
    <property type="match status" value="1"/>
</dbReference>
<dbReference type="Pfam" id="PF00005">
    <property type="entry name" value="ABC_tran"/>
    <property type="match status" value="1"/>
</dbReference>
<keyword evidence="7" id="KW-1278">Translocase</keyword>
<evidence type="ECO:0000256" key="11">
    <source>
        <dbReference type="SAM" id="Phobius"/>
    </source>
</evidence>
<dbReference type="InterPro" id="IPR003593">
    <property type="entry name" value="AAA+_ATPase"/>
</dbReference>
<feature type="domain" description="ABC transporter" evidence="12">
    <location>
        <begin position="124"/>
        <end position="360"/>
    </location>
</feature>